<name>A0A318HKK0_9MYCO</name>
<organism evidence="6 7">
    <name type="scientific">Mycolicibacterium moriokaense</name>
    <dbReference type="NCBI Taxonomy" id="39691"/>
    <lineage>
        <taxon>Bacteria</taxon>
        <taxon>Bacillati</taxon>
        <taxon>Actinomycetota</taxon>
        <taxon>Actinomycetes</taxon>
        <taxon>Mycobacteriales</taxon>
        <taxon>Mycobacteriaceae</taxon>
        <taxon>Mycolicibacterium</taxon>
    </lineage>
</organism>
<sequence length="110" mass="11093">MVVTILLAALFTFAASIKLLGVSQSLAIRDHLDVKPVQWRLIGACELAGVAGVLVGLVWAPIGIAAAIGLALLSVGAIAFHMRASDSAKDTAAAVIGLALAVATAVLHTL</sequence>
<keyword evidence="3 5" id="KW-1133">Transmembrane helix</keyword>
<feature type="transmembrane region" description="Helical" evidence="5">
    <location>
        <begin position="92"/>
        <end position="109"/>
    </location>
</feature>
<dbReference type="AlphaFoldDB" id="A0A318HKK0"/>
<evidence type="ECO:0000313" key="7">
    <source>
        <dbReference type="Proteomes" id="UP000247781"/>
    </source>
</evidence>
<dbReference type="EMBL" id="QJJU01000003">
    <property type="protein sequence ID" value="PXX11177.1"/>
    <property type="molecule type" value="Genomic_DNA"/>
</dbReference>
<evidence type="ECO:0000256" key="5">
    <source>
        <dbReference type="SAM" id="Phobius"/>
    </source>
</evidence>
<accession>A0A318HKK0</accession>
<gene>
    <name evidence="6" type="ORF">C8E89_103266</name>
</gene>
<dbReference type="InterPro" id="IPR032808">
    <property type="entry name" value="DoxX"/>
</dbReference>
<comment type="subcellular location">
    <subcellularLocation>
        <location evidence="1">Membrane</location>
        <topology evidence="1">Multi-pass membrane protein</topology>
    </subcellularLocation>
</comment>
<dbReference type="GO" id="GO:0016020">
    <property type="term" value="C:membrane"/>
    <property type="evidence" value="ECO:0007669"/>
    <property type="project" value="UniProtKB-SubCell"/>
</dbReference>
<keyword evidence="2 5" id="KW-0812">Transmembrane</keyword>
<reference evidence="7" key="1">
    <citation type="submission" date="2018-05" db="EMBL/GenBank/DDBJ databases">
        <authorList>
            <person name="Deangelis K."/>
            <person name="Huntemann M."/>
            <person name="Clum A."/>
            <person name="Pillay M."/>
            <person name="Palaniappan K."/>
            <person name="Varghese N."/>
            <person name="Mikhailova N."/>
            <person name="Stamatis D."/>
            <person name="Reddy T."/>
            <person name="Daum C."/>
            <person name="Shapiro N."/>
            <person name="Ivanova N."/>
            <person name="Kyrpides N."/>
            <person name="Woyke T."/>
        </authorList>
    </citation>
    <scope>NUCLEOTIDE SEQUENCE [LARGE SCALE GENOMIC DNA]</scope>
    <source>
        <strain evidence="7">GAS496</strain>
    </source>
</reference>
<evidence type="ECO:0000256" key="3">
    <source>
        <dbReference type="ARBA" id="ARBA00022989"/>
    </source>
</evidence>
<dbReference type="Pfam" id="PF13564">
    <property type="entry name" value="DoxX_2"/>
    <property type="match status" value="1"/>
</dbReference>
<reference evidence="6 7" key="2">
    <citation type="submission" date="2018-06" db="EMBL/GenBank/DDBJ databases">
        <title>Sequencing of bacterial isolates from soil warming experiment in Harvard Forest, Massachusetts, USA.</title>
        <authorList>
            <person name="Deangelis K.PhD."/>
        </authorList>
    </citation>
    <scope>NUCLEOTIDE SEQUENCE [LARGE SCALE GENOMIC DNA]</scope>
    <source>
        <strain evidence="6 7">GAS496</strain>
    </source>
</reference>
<keyword evidence="4 5" id="KW-0472">Membrane</keyword>
<evidence type="ECO:0000256" key="4">
    <source>
        <dbReference type="ARBA" id="ARBA00023136"/>
    </source>
</evidence>
<keyword evidence="7" id="KW-1185">Reference proteome</keyword>
<feature type="transmembrane region" description="Helical" evidence="5">
    <location>
        <begin position="51"/>
        <end position="80"/>
    </location>
</feature>
<comment type="caution">
    <text evidence="6">The sequence shown here is derived from an EMBL/GenBank/DDBJ whole genome shotgun (WGS) entry which is preliminary data.</text>
</comment>
<evidence type="ECO:0000256" key="1">
    <source>
        <dbReference type="ARBA" id="ARBA00004141"/>
    </source>
</evidence>
<evidence type="ECO:0000256" key="2">
    <source>
        <dbReference type="ARBA" id="ARBA00022692"/>
    </source>
</evidence>
<dbReference type="Proteomes" id="UP000247781">
    <property type="component" value="Unassembled WGS sequence"/>
</dbReference>
<proteinExistence type="predicted"/>
<protein>
    <submittedName>
        <fullName evidence="6">DoxX-like protein</fullName>
    </submittedName>
</protein>
<evidence type="ECO:0000313" key="6">
    <source>
        <dbReference type="EMBL" id="PXX11177.1"/>
    </source>
</evidence>